<keyword evidence="9" id="KW-1185">Reference proteome</keyword>
<keyword evidence="3 6" id="KW-0597">Phosphoprotein</keyword>
<accession>A0A5P8NY68</accession>
<evidence type="ECO:0000313" key="8">
    <source>
        <dbReference type="EMBL" id="QFR48385.1"/>
    </source>
</evidence>
<dbReference type="CDD" id="cd00156">
    <property type="entry name" value="REC"/>
    <property type="match status" value="1"/>
</dbReference>
<dbReference type="InterPro" id="IPR001932">
    <property type="entry name" value="PPM-type_phosphatase-like_dom"/>
</dbReference>
<dbReference type="Gene3D" id="3.40.50.2300">
    <property type="match status" value="1"/>
</dbReference>
<name>A0A5P8NY68_9BACT</name>
<dbReference type="PANTHER" id="PTHR44591:SF14">
    <property type="entry name" value="PROTEIN PILG"/>
    <property type="match status" value="1"/>
</dbReference>
<evidence type="ECO:0000313" key="9">
    <source>
        <dbReference type="Proteomes" id="UP000326944"/>
    </source>
</evidence>
<protein>
    <submittedName>
        <fullName evidence="8">Response regulator</fullName>
    </submittedName>
</protein>
<dbReference type="SMART" id="SM00448">
    <property type="entry name" value="REC"/>
    <property type="match status" value="1"/>
</dbReference>
<dbReference type="RefSeq" id="WP_152306328.1">
    <property type="nucleotide sequence ID" value="NZ_CP043617.1"/>
</dbReference>
<reference evidence="8 9" key="1">
    <citation type="submission" date="2019-09" db="EMBL/GenBank/DDBJ databases">
        <title>Sulfurimonas gotlandica sp. nov., a chemoautotrophic and psychrotolerant epsilonproteobacterium isolated from a pelagic redoxcline, and an emended description of the genus Sulfurimonas.</title>
        <authorList>
            <person name="Wang S."/>
            <person name="Jiang L."/>
            <person name="Shao S."/>
        </authorList>
    </citation>
    <scope>NUCLEOTIDE SEQUENCE [LARGE SCALE GENOMIC DNA]</scope>
    <source>
        <strain evidence="8 9">GYSZ_1</strain>
    </source>
</reference>
<dbReference type="SUPFAM" id="SSF52172">
    <property type="entry name" value="CheY-like"/>
    <property type="match status" value="1"/>
</dbReference>
<evidence type="ECO:0000256" key="6">
    <source>
        <dbReference type="PROSITE-ProRule" id="PRU00169"/>
    </source>
</evidence>
<evidence type="ECO:0000256" key="1">
    <source>
        <dbReference type="ARBA" id="ARBA00001946"/>
    </source>
</evidence>
<dbReference type="PANTHER" id="PTHR44591">
    <property type="entry name" value="STRESS RESPONSE REGULATOR PROTEIN 1"/>
    <property type="match status" value="1"/>
</dbReference>
<dbReference type="OrthoDB" id="9771123at2"/>
<dbReference type="GO" id="GO:0006935">
    <property type="term" value="P:chemotaxis"/>
    <property type="evidence" value="ECO:0007669"/>
    <property type="project" value="UniProtKB-KW"/>
</dbReference>
<dbReference type="PROSITE" id="PS50110">
    <property type="entry name" value="RESPONSE_REGULATORY"/>
    <property type="match status" value="1"/>
</dbReference>
<comment type="cofactor">
    <cofactor evidence="1">
        <name>Mg(2+)</name>
        <dbReference type="ChEBI" id="CHEBI:18420"/>
    </cofactor>
</comment>
<gene>
    <name evidence="8" type="ORF">FJR48_01045</name>
</gene>
<dbReference type="EMBL" id="CP043617">
    <property type="protein sequence ID" value="QFR48385.1"/>
    <property type="molecule type" value="Genomic_DNA"/>
</dbReference>
<dbReference type="InterPro" id="IPR050595">
    <property type="entry name" value="Bact_response_regulator"/>
</dbReference>
<dbReference type="InterPro" id="IPR011006">
    <property type="entry name" value="CheY-like_superfamily"/>
</dbReference>
<evidence type="ECO:0000256" key="2">
    <source>
        <dbReference type="ARBA" id="ARBA00022500"/>
    </source>
</evidence>
<dbReference type="Pfam" id="PF00072">
    <property type="entry name" value="Response_reg"/>
    <property type="match status" value="1"/>
</dbReference>
<dbReference type="AlphaFoldDB" id="A0A5P8NY68"/>
<keyword evidence="2" id="KW-0145">Chemotaxis</keyword>
<keyword evidence="4" id="KW-0283">Flagellar rotation</keyword>
<evidence type="ECO:0000256" key="3">
    <source>
        <dbReference type="ARBA" id="ARBA00022553"/>
    </source>
</evidence>
<dbReference type="InterPro" id="IPR036890">
    <property type="entry name" value="HATPase_C_sf"/>
</dbReference>
<feature type="modified residue" description="4-aspartylphosphate" evidence="6">
    <location>
        <position position="67"/>
    </location>
</feature>
<dbReference type="Gene3D" id="3.60.40.10">
    <property type="entry name" value="PPM-type phosphatase domain"/>
    <property type="match status" value="1"/>
</dbReference>
<dbReference type="SMART" id="SM00331">
    <property type="entry name" value="PP2C_SIG"/>
    <property type="match status" value="1"/>
</dbReference>
<dbReference type="GO" id="GO:0097588">
    <property type="term" value="P:archaeal or bacterial-type flagellum-dependent cell motility"/>
    <property type="evidence" value="ECO:0007669"/>
    <property type="project" value="UniProtKB-KW"/>
</dbReference>
<dbReference type="KEGG" id="sulg:FJR48_01045"/>
<evidence type="ECO:0000259" key="7">
    <source>
        <dbReference type="PROSITE" id="PS50110"/>
    </source>
</evidence>
<dbReference type="InterPro" id="IPR001789">
    <property type="entry name" value="Sig_transdc_resp-reg_receiver"/>
</dbReference>
<feature type="domain" description="Response regulatory" evidence="7">
    <location>
        <begin position="18"/>
        <end position="132"/>
    </location>
</feature>
<evidence type="ECO:0000256" key="4">
    <source>
        <dbReference type="ARBA" id="ARBA00022779"/>
    </source>
</evidence>
<keyword evidence="5" id="KW-0902">Two-component regulatory system</keyword>
<dbReference type="Proteomes" id="UP000326944">
    <property type="component" value="Chromosome"/>
</dbReference>
<evidence type="ECO:0000256" key="5">
    <source>
        <dbReference type="ARBA" id="ARBA00023012"/>
    </source>
</evidence>
<dbReference type="Pfam" id="PF07228">
    <property type="entry name" value="SpoIIE"/>
    <property type="match status" value="1"/>
</dbReference>
<dbReference type="InterPro" id="IPR036457">
    <property type="entry name" value="PPM-type-like_dom_sf"/>
</dbReference>
<organism evidence="8 9">
    <name type="scientific">Sulfurimonas lithotrophica</name>
    <dbReference type="NCBI Taxonomy" id="2590022"/>
    <lineage>
        <taxon>Bacteria</taxon>
        <taxon>Pseudomonadati</taxon>
        <taxon>Campylobacterota</taxon>
        <taxon>Epsilonproteobacteria</taxon>
        <taxon>Campylobacterales</taxon>
        <taxon>Sulfurimonadaceae</taxon>
        <taxon>Sulfurimonas</taxon>
    </lineage>
</organism>
<dbReference type="Gene3D" id="3.30.565.10">
    <property type="entry name" value="Histidine kinase-like ATPase, C-terminal domain"/>
    <property type="match status" value="1"/>
</dbReference>
<dbReference type="GO" id="GO:0000160">
    <property type="term" value="P:phosphorelay signal transduction system"/>
    <property type="evidence" value="ECO:0007669"/>
    <property type="project" value="UniProtKB-KW"/>
</dbReference>
<sequence length="569" mass="66398">MSNPNDNEVIYSHIKSLNILYVEDTKVTRLLFESIVSKLVNKIIYANDGEEGYQKFLDNEVDLIITDYAMPKSNGLDMVEKIREKDTEVPIILVSAIEDLEVFIRALNLDISAFIRKPINQNELLLSIEKMAKVFVANKYLQRQKNEQLRELQEKDKYKTYQEDLAFEKELNILRNDFYYQMTDYNHNVTLIDFLYHPLDVMSGDAYSARRIDEDTILYIVVDGMGKGLSASLTAMIFISFANHLIDKMLFLDDFSLSILISETMEYIKPILLDEESLSLDYVLVNNKDEQLYYSKFAMPPLLMQNSGLVKIKSNNPPMSKYSQTFNIDKYDISGVTKFIMYSDGIVENETKFNNRPYSEFIEQDFIESFTREDMKNKFMEKIDKQEDDVTLIFMNRITQNSKNIAHKKFKSTLANIDIANEWYEALWNNLCTDTKTLYQAGMVFTELYMNAHEHGNLAIDANYKNYLMENDIYFETLEKKEKEVDKYVDIKIDKIKHGSVYYIITKITDEGNGFDTQILSKIFRNSQKFHGRGVFVSRKNSFGIYYTSKGNSVLYLNKIEESSLIKEA</sequence>
<proteinExistence type="predicted"/>